<feature type="domain" description="CMP/dCMP-type deaminase" evidence="1">
    <location>
        <begin position="9"/>
        <end position="134"/>
    </location>
</feature>
<keyword evidence="3" id="KW-1185">Reference proteome</keyword>
<dbReference type="Pfam" id="PF00383">
    <property type="entry name" value="dCMP_cyt_deam_1"/>
    <property type="match status" value="1"/>
</dbReference>
<dbReference type="EMBL" id="CP021748">
    <property type="protein sequence ID" value="ARX84168.1"/>
    <property type="molecule type" value="Genomic_DNA"/>
</dbReference>
<dbReference type="GO" id="GO:0003824">
    <property type="term" value="F:catalytic activity"/>
    <property type="evidence" value="ECO:0007669"/>
    <property type="project" value="InterPro"/>
</dbReference>
<reference evidence="2 3" key="1">
    <citation type="submission" date="2017-05" db="EMBL/GenBank/DDBJ databases">
        <title>Streptomyces alboflavus Genome sequencing and assembly.</title>
        <authorList>
            <person name="Wang Y."/>
            <person name="Du B."/>
            <person name="Ding Y."/>
            <person name="Liu H."/>
            <person name="Hou Q."/>
            <person name="Liu K."/>
            <person name="Wang C."/>
            <person name="Yao L."/>
        </authorList>
    </citation>
    <scope>NUCLEOTIDE SEQUENCE [LARGE SCALE GENOMIC DNA]</scope>
    <source>
        <strain evidence="2 3">MDJK44</strain>
    </source>
</reference>
<proteinExistence type="predicted"/>
<accession>A0A1Z1WCS3</accession>
<dbReference type="PROSITE" id="PS51747">
    <property type="entry name" value="CYT_DCMP_DEAMINASES_2"/>
    <property type="match status" value="1"/>
</dbReference>
<dbReference type="KEGG" id="salf:SMD44_03606"/>
<protein>
    <submittedName>
        <fullName evidence="2">Cytosine deaminase</fullName>
    </submittedName>
</protein>
<dbReference type="PANTHER" id="PTHR11079:SF162">
    <property type="entry name" value="RIBOFLAVIN BIOSYNTHESIS PROTEIN PYRD, CHLOROPLASTIC"/>
    <property type="match status" value="1"/>
</dbReference>
<gene>
    <name evidence="2" type="ORF">SMD44_03606</name>
</gene>
<dbReference type="AlphaFoldDB" id="A0A1Z1WCS3"/>
<name>A0A1Z1WCS3_9ACTN</name>
<sequence>MAAEGDRRMTADTARLAALMADAVETCVRQVESGGVPFVGLLVAADGWISAPGVNLVHETGDPTAHAEIVALRQAVRDRGSSALRGATLLATGEPCALCYRVAAAHGIAAVRFAVDRDTAAAWGFDYRAGYAAEATDRLPLAAAATHLAVDRALAPFIRYVDLHSPDVTRPSPPTTT</sequence>
<dbReference type="InterPro" id="IPR002125">
    <property type="entry name" value="CMP_dCMP_dom"/>
</dbReference>
<dbReference type="SUPFAM" id="SSF53927">
    <property type="entry name" value="Cytidine deaminase-like"/>
    <property type="match status" value="1"/>
</dbReference>
<evidence type="ECO:0000259" key="1">
    <source>
        <dbReference type="PROSITE" id="PS51747"/>
    </source>
</evidence>
<dbReference type="CDD" id="cd01285">
    <property type="entry name" value="nucleoside_deaminase"/>
    <property type="match status" value="1"/>
</dbReference>
<dbReference type="Gene3D" id="3.40.140.10">
    <property type="entry name" value="Cytidine Deaminase, domain 2"/>
    <property type="match status" value="1"/>
</dbReference>
<dbReference type="PANTHER" id="PTHR11079">
    <property type="entry name" value="CYTOSINE DEAMINASE FAMILY MEMBER"/>
    <property type="match status" value="1"/>
</dbReference>
<organism evidence="2 3">
    <name type="scientific">Streptomyces alboflavus</name>
    <dbReference type="NCBI Taxonomy" id="67267"/>
    <lineage>
        <taxon>Bacteria</taxon>
        <taxon>Bacillati</taxon>
        <taxon>Actinomycetota</taxon>
        <taxon>Actinomycetes</taxon>
        <taxon>Kitasatosporales</taxon>
        <taxon>Streptomycetaceae</taxon>
        <taxon>Streptomyces</taxon>
    </lineage>
</organism>
<dbReference type="InterPro" id="IPR016193">
    <property type="entry name" value="Cytidine_deaminase-like"/>
</dbReference>
<dbReference type="Proteomes" id="UP000195880">
    <property type="component" value="Chromosome"/>
</dbReference>
<evidence type="ECO:0000313" key="3">
    <source>
        <dbReference type="Proteomes" id="UP000195880"/>
    </source>
</evidence>
<evidence type="ECO:0000313" key="2">
    <source>
        <dbReference type="EMBL" id="ARX84168.1"/>
    </source>
</evidence>